<dbReference type="GO" id="GO:0009366">
    <property type="term" value="C:enterobactin synthetase complex"/>
    <property type="evidence" value="ECO:0007669"/>
    <property type="project" value="InterPro"/>
</dbReference>
<feature type="binding site" evidence="12">
    <location>
        <begin position="112"/>
        <end position="113"/>
    </location>
    <ligand>
        <name>CoA</name>
        <dbReference type="ChEBI" id="CHEBI:57287"/>
    </ligand>
</feature>
<feature type="binding site" evidence="12">
    <location>
        <position position="181"/>
    </location>
    <ligand>
        <name>CoA</name>
        <dbReference type="ChEBI" id="CHEBI:57287"/>
    </ligand>
</feature>
<accession>A0A2K8QSD9</accession>
<comment type="catalytic activity">
    <reaction evidence="11">
        <text>apo-[peptidyl-carrier protein] + CoA = holo-[peptidyl-carrier protein] + adenosine 3',5'-bisphosphate + H(+)</text>
        <dbReference type="Rhea" id="RHEA:46228"/>
        <dbReference type="Rhea" id="RHEA-COMP:11479"/>
        <dbReference type="Rhea" id="RHEA-COMP:11480"/>
        <dbReference type="ChEBI" id="CHEBI:15378"/>
        <dbReference type="ChEBI" id="CHEBI:29999"/>
        <dbReference type="ChEBI" id="CHEBI:57287"/>
        <dbReference type="ChEBI" id="CHEBI:58343"/>
        <dbReference type="ChEBI" id="CHEBI:64479"/>
    </reaction>
</comment>
<evidence type="ECO:0000256" key="11">
    <source>
        <dbReference type="ARBA" id="ARBA00049191"/>
    </source>
</evidence>
<feature type="domain" description="4'-phosphopantetheinyl transferase N-terminal" evidence="15">
    <location>
        <begin position="60"/>
        <end position="123"/>
    </location>
</feature>
<comment type="subunit">
    <text evidence="4">EntB, EntD, EntE, and EntF form a multienzyme complex called enterobactin synthase.</text>
</comment>
<dbReference type="Pfam" id="PF17837">
    <property type="entry name" value="4PPT_N"/>
    <property type="match status" value="1"/>
</dbReference>
<evidence type="ECO:0000256" key="7">
    <source>
        <dbReference type="ARBA" id="ARBA00023191"/>
    </source>
</evidence>
<feature type="binding site" evidence="12">
    <location>
        <position position="76"/>
    </location>
    <ligand>
        <name>CoA</name>
        <dbReference type="ChEBI" id="CHEBI:57287"/>
    </ligand>
</feature>
<dbReference type="PRINTS" id="PR01399">
    <property type="entry name" value="ENTSNTHTASED"/>
</dbReference>
<evidence type="ECO:0000256" key="4">
    <source>
        <dbReference type="ARBA" id="ARBA00011503"/>
    </source>
</evidence>
<sequence>MISPSREKKRMVDAGAGFIERIGVINRTRTEIFTVGWGTFQIAHFNERLFHLYNITIPPVIASSVRKRQAEFLAGRVVAATALKSCGVAYPAIEIQPDRAPRWPAGYIGSISHTNDRAVAVVASSQHHTAVGIDVERIMDSATLMQVLPAITVGDEWRRVECSGSGLSVEQLGTLIFSAKESLFKALNPIVNKFFDFTAAALTQVRIKQRRFTIQLTCDWGEQYRANISFTGRFYINHDAVVTLLVV</sequence>
<protein>
    <recommendedName>
        <fullName evidence="5">Enterobactin synthase component D</fullName>
    </recommendedName>
    <alternativeName>
        <fullName evidence="8">4'-phosphopantetheinyl transferase EntD</fullName>
    </alternativeName>
    <alternativeName>
        <fullName evidence="9">Enterochelin synthase D</fullName>
    </alternativeName>
</protein>
<name>A0A2K8QSD9_9GAMM</name>
<dbReference type="GO" id="GO:0005886">
    <property type="term" value="C:plasma membrane"/>
    <property type="evidence" value="ECO:0007669"/>
    <property type="project" value="TreeGrafter"/>
</dbReference>
<feature type="domain" description="4'-phosphopantetheinyl transferase" evidence="14">
    <location>
        <begin position="130"/>
        <end position="213"/>
    </location>
</feature>
<feature type="binding site" evidence="12">
    <location>
        <position position="134"/>
    </location>
    <ligand>
        <name>CoA</name>
        <dbReference type="ChEBI" id="CHEBI:57287"/>
    </ligand>
</feature>
<evidence type="ECO:0000256" key="12">
    <source>
        <dbReference type="PIRSR" id="PIRSR603542-1"/>
    </source>
</evidence>
<dbReference type="AlphaFoldDB" id="A0A2K8QSD9"/>
<dbReference type="Gene3D" id="3.90.470.20">
    <property type="entry name" value="4'-phosphopantetheinyl transferase domain"/>
    <property type="match status" value="1"/>
</dbReference>
<feature type="binding site" evidence="12">
    <location>
        <position position="68"/>
    </location>
    <ligand>
        <name>CoA</name>
        <dbReference type="ChEBI" id="CHEBI:57287"/>
    </ligand>
</feature>
<comment type="function">
    <text evidence="1">Involved in the biosynthesis of the siderophore enterobactin (enterochelin), which is a macrocyclic trimeric lactone of N-(2,3-dihydroxybenzoyl)-serine. The serine trilactone serves as a scaffolding for the three catechol functionalities that provide hexadentate coordination for the tightly ligated iron(2+) atoms. Plays an essential role in the assembly of the enterobactin by catalyzing the transfer of the 4'-phosphopantetheine (Ppant) moiety from coenzyme A to the apo-domains of both EntB (ArCP domain) and EntF (PCP domain) to yield their holo-forms which make them competent for the activation of 2,3-dihydroxybenzoate (DHB) and L-serine, respectively.</text>
</comment>
<evidence type="ECO:0000256" key="9">
    <source>
        <dbReference type="ARBA" id="ARBA00031996"/>
    </source>
</evidence>
<comment type="pathway">
    <text evidence="2">Siderophore biosynthesis; enterobactin biosynthesis.</text>
</comment>
<evidence type="ECO:0000256" key="1">
    <source>
        <dbReference type="ARBA" id="ARBA00003937"/>
    </source>
</evidence>
<evidence type="ECO:0000256" key="8">
    <source>
        <dbReference type="ARBA" id="ARBA00029894"/>
    </source>
</evidence>
<evidence type="ECO:0000256" key="10">
    <source>
        <dbReference type="ARBA" id="ARBA00049176"/>
    </source>
</evidence>
<dbReference type="KEGG" id="dfn:CVE23_21930"/>
<evidence type="ECO:0000313" key="16">
    <source>
        <dbReference type="EMBL" id="ATZ96399.1"/>
    </source>
</evidence>
<dbReference type="GO" id="GO:0008897">
    <property type="term" value="F:holo-[acyl-carrier-protein] synthase activity"/>
    <property type="evidence" value="ECO:0007669"/>
    <property type="project" value="InterPro"/>
</dbReference>
<dbReference type="OrthoDB" id="8210607at2"/>
<dbReference type="Pfam" id="PF01648">
    <property type="entry name" value="ACPS"/>
    <property type="match status" value="1"/>
</dbReference>
<comment type="catalytic activity">
    <reaction evidence="10">
        <text>apo-[aryl-carrier protein] + CoA = holo-[aryl-carrier protein] + adenosine 3',5'-bisphosphate + H(+)</text>
        <dbReference type="Rhea" id="RHEA:48404"/>
        <dbReference type="Rhea" id="RHEA-COMP:15903"/>
        <dbReference type="Rhea" id="RHEA-COMP:17557"/>
        <dbReference type="ChEBI" id="CHEBI:15378"/>
        <dbReference type="ChEBI" id="CHEBI:29999"/>
        <dbReference type="ChEBI" id="CHEBI:57287"/>
        <dbReference type="ChEBI" id="CHEBI:58343"/>
        <dbReference type="ChEBI" id="CHEBI:64479"/>
    </reaction>
</comment>
<organism evidence="16 17">
    <name type="scientific">Dickeya fangzhongdai</name>
    <dbReference type="NCBI Taxonomy" id="1778540"/>
    <lineage>
        <taxon>Bacteria</taxon>
        <taxon>Pseudomonadati</taxon>
        <taxon>Pseudomonadota</taxon>
        <taxon>Gammaproteobacteria</taxon>
        <taxon>Enterobacterales</taxon>
        <taxon>Pectobacteriaceae</taxon>
        <taxon>Dickeya</taxon>
    </lineage>
</organism>
<dbReference type="GO" id="GO:0000287">
    <property type="term" value="F:magnesium ion binding"/>
    <property type="evidence" value="ECO:0007669"/>
    <property type="project" value="InterPro"/>
</dbReference>
<dbReference type="InterPro" id="IPR003542">
    <property type="entry name" value="Enbac_synth_compD-like"/>
</dbReference>
<reference evidence="17" key="1">
    <citation type="journal article" date="2018" name="Genome Announc.">
        <title>Complete genome sequence of a Dickeya fangzhongdai type strain causing bleeding canker of pear tree trunks.</title>
        <authorList>
            <person name="Zhao Y."/>
            <person name="Tian Y."/>
            <person name="Li X."/>
            <person name="Hu B."/>
        </authorList>
    </citation>
    <scope>NUCLEOTIDE SEQUENCE [LARGE SCALE GENOMIC DNA]</scope>
    <source>
        <strain evidence="17">DSM 101947</strain>
    </source>
</reference>
<gene>
    <name evidence="16" type="ORF">CVE23_21930</name>
</gene>
<evidence type="ECO:0000313" key="17">
    <source>
        <dbReference type="Proteomes" id="UP000231901"/>
    </source>
</evidence>
<dbReference type="UniPathway" id="UPA00017"/>
<proteinExistence type="inferred from homology"/>
<feature type="binding site" evidence="12">
    <location>
        <position position="185"/>
    </location>
    <ligand>
        <name>CoA</name>
        <dbReference type="ChEBI" id="CHEBI:57287"/>
    </ligand>
</feature>
<keyword evidence="17" id="KW-1185">Reference proteome</keyword>
<evidence type="ECO:0000256" key="6">
    <source>
        <dbReference type="ARBA" id="ARBA00022679"/>
    </source>
</evidence>
<dbReference type="GO" id="GO:0009239">
    <property type="term" value="P:enterobactin biosynthetic process"/>
    <property type="evidence" value="ECO:0007669"/>
    <property type="project" value="UniProtKB-UniPathway"/>
</dbReference>
<feature type="binding site" evidence="13">
    <location>
        <position position="134"/>
    </location>
    <ligand>
        <name>Mg(2+)</name>
        <dbReference type="ChEBI" id="CHEBI:18420"/>
    </ligand>
</feature>
<evidence type="ECO:0000256" key="5">
    <source>
        <dbReference type="ARBA" id="ARBA00019087"/>
    </source>
</evidence>
<evidence type="ECO:0000256" key="3">
    <source>
        <dbReference type="ARBA" id="ARBA00008342"/>
    </source>
</evidence>
<dbReference type="InterPro" id="IPR041354">
    <property type="entry name" value="4PPT_N"/>
</dbReference>
<keyword evidence="7" id="KW-0259">Enterobactin biosynthesis</keyword>
<dbReference type="SUPFAM" id="SSF56214">
    <property type="entry name" value="4'-phosphopantetheinyl transferase"/>
    <property type="match status" value="1"/>
</dbReference>
<evidence type="ECO:0000259" key="14">
    <source>
        <dbReference type="Pfam" id="PF01648"/>
    </source>
</evidence>
<evidence type="ECO:0000256" key="2">
    <source>
        <dbReference type="ARBA" id="ARBA00004993"/>
    </source>
</evidence>
<evidence type="ECO:0000259" key="15">
    <source>
        <dbReference type="Pfam" id="PF17837"/>
    </source>
</evidence>
<dbReference type="PANTHER" id="PTHR38096">
    <property type="entry name" value="ENTEROBACTIN SYNTHASE COMPONENT D"/>
    <property type="match status" value="1"/>
</dbReference>
<feature type="binding site" evidence="13">
    <location>
        <position position="136"/>
    </location>
    <ligand>
        <name>Mg(2+)</name>
        <dbReference type="ChEBI" id="CHEBI:18420"/>
    </ligand>
</feature>
<comment type="similarity">
    <text evidence="3">Belongs to the P-Pant transferase superfamily. EntD family.</text>
</comment>
<dbReference type="Proteomes" id="UP000231901">
    <property type="component" value="Chromosome"/>
</dbReference>
<evidence type="ECO:0000256" key="13">
    <source>
        <dbReference type="PIRSR" id="PIRSR603542-2"/>
    </source>
</evidence>
<dbReference type="PANTHER" id="PTHR38096:SF1">
    <property type="entry name" value="ENTEROBACTIN SYNTHASE COMPONENT D"/>
    <property type="match status" value="1"/>
</dbReference>
<keyword evidence="13" id="KW-0479">Metal-binding</keyword>
<dbReference type="EMBL" id="CP025003">
    <property type="protein sequence ID" value="ATZ96399.1"/>
    <property type="molecule type" value="Genomic_DNA"/>
</dbReference>
<keyword evidence="6" id="KW-0808">Transferase</keyword>
<dbReference type="InterPro" id="IPR008278">
    <property type="entry name" value="4-PPantetheinyl_Trfase_dom"/>
</dbReference>
<dbReference type="InterPro" id="IPR037143">
    <property type="entry name" value="4-PPantetheinyl_Trfase_dom_sf"/>
</dbReference>
<comment type="cofactor">
    <cofactor evidence="13">
        <name>Mg(2+)</name>
        <dbReference type="ChEBI" id="CHEBI:18420"/>
    </cofactor>
</comment>
<keyword evidence="13" id="KW-0460">Magnesium</keyword>